<gene>
    <name evidence="3" type="ORF">SAMN02745977_01045</name>
</gene>
<evidence type="ECO:0000313" key="4">
    <source>
        <dbReference type="Proteomes" id="UP000199531"/>
    </source>
</evidence>
<dbReference type="STRING" id="1121117.SAMN02745977_01045"/>
<feature type="transmembrane region" description="Helical" evidence="1">
    <location>
        <begin position="46"/>
        <end position="64"/>
    </location>
</feature>
<dbReference type="SUPFAM" id="SSF103481">
    <property type="entry name" value="Multidrug resistance efflux transporter EmrE"/>
    <property type="match status" value="2"/>
</dbReference>
<feature type="domain" description="EamA" evidence="2">
    <location>
        <begin position="16"/>
        <end position="148"/>
    </location>
</feature>
<keyword evidence="1" id="KW-0812">Transmembrane</keyword>
<feature type="transmembrane region" description="Helical" evidence="1">
    <location>
        <begin position="106"/>
        <end position="125"/>
    </location>
</feature>
<proteinExistence type="predicted"/>
<evidence type="ECO:0000259" key="2">
    <source>
        <dbReference type="Pfam" id="PF00892"/>
    </source>
</evidence>
<dbReference type="Proteomes" id="UP000199531">
    <property type="component" value="Unassembled WGS sequence"/>
</dbReference>
<feature type="transmembrane region" description="Helical" evidence="1">
    <location>
        <begin position="160"/>
        <end position="179"/>
    </location>
</feature>
<reference evidence="3 4" key="1">
    <citation type="submission" date="2016-10" db="EMBL/GenBank/DDBJ databases">
        <authorList>
            <person name="de Groot N.N."/>
        </authorList>
    </citation>
    <scope>NUCLEOTIDE SEQUENCE [LARGE SCALE GENOMIC DNA]</scope>
    <source>
        <strain evidence="3 4">DSM 15123</strain>
    </source>
</reference>
<dbReference type="Pfam" id="PF00892">
    <property type="entry name" value="EamA"/>
    <property type="match status" value="1"/>
</dbReference>
<protein>
    <submittedName>
        <fullName evidence="3">EamA-like transporter family protein</fullName>
    </submittedName>
</protein>
<keyword evidence="1" id="KW-1133">Transmembrane helix</keyword>
<feature type="transmembrane region" description="Helical" evidence="1">
    <location>
        <begin position="318"/>
        <end position="337"/>
    </location>
</feature>
<dbReference type="GO" id="GO:0016020">
    <property type="term" value="C:membrane"/>
    <property type="evidence" value="ECO:0007669"/>
    <property type="project" value="InterPro"/>
</dbReference>
<keyword evidence="4" id="KW-1185">Reference proteome</keyword>
<name>A0A1H8FG77_9BURK</name>
<evidence type="ECO:0000313" key="3">
    <source>
        <dbReference type="EMBL" id="SEN30626.1"/>
    </source>
</evidence>
<evidence type="ECO:0000256" key="1">
    <source>
        <dbReference type="SAM" id="Phobius"/>
    </source>
</evidence>
<dbReference type="InterPro" id="IPR000620">
    <property type="entry name" value="EamA_dom"/>
</dbReference>
<dbReference type="InterPro" id="IPR037185">
    <property type="entry name" value="EmrE-like"/>
</dbReference>
<feature type="transmembrane region" description="Helical" evidence="1">
    <location>
        <begin position="134"/>
        <end position="154"/>
    </location>
</feature>
<keyword evidence="1" id="KW-0472">Membrane</keyword>
<dbReference type="AlphaFoldDB" id="A0A1H8FG77"/>
<accession>A0A1H8FG77</accession>
<feature type="transmembrane region" description="Helical" evidence="1">
    <location>
        <begin position="235"/>
        <end position="258"/>
    </location>
</feature>
<organism evidence="3 4">
    <name type="scientific">Brachymonas denitrificans DSM 15123</name>
    <dbReference type="NCBI Taxonomy" id="1121117"/>
    <lineage>
        <taxon>Bacteria</taxon>
        <taxon>Pseudomonadati</taxon>
        <taxon>Pseudomonadota</taxon>
        <taxon>Betaproteobacteria</taxon>
        <taxon>Burkholderiales</taxon>
        <taxon>Comamonadaceae</taxon>
        <taxon>Brachymonas</taxon>
    </lineage>
</organism>
<feature type="transmembrane region" description="Helical" evidence="1">
    <location>
        <begin position="264"/>
        <end position="283"/>
    </location>
</feature>
<dbReference type="EMBL" id="FOCW01000001">
    <property type="protein sequence ID" value="SEN30626.1"/>
    <property type="molecule type" value="Genomic_DNA"/>
</dbReference>
<feature type="transmembrane region" description="Helical" evidence="1">
    <location>
        <begin position="295"/>
        <end position="312"/>
    </location>
</feature>
<sequence>MLLRSLLPAAMSHRRAVVVMTLATLLWATAGVFTRQITGAQGFEITFWRSVLALASMLLLLRWWRGPGFFGRIPWREPVLWLSGLCWATMFTAFMMALSFTTVANVLVLSALGPVFTALVNRFVLGNPLPRRTWMAIATAGAGIFYIYAAQLTLGHDRKLIGSLIALLVPVGASAQWILMQREQQRVRRLTPQRLTTELLIEQGVMPDQGSKAQVLPTEDVLPQQMPAPAIRDMVPALLIGAALSALICLPFAIPFQATLADMGWLALLGMVQLAIPCSMAVVASRVLHAPELSLLALLEIIFGILLTWWGAGEIPGPNVAIGGALVIVALALNEILGWRQSE</sequence>
<feature type="transmembrane region" description="Helical" evidence="1">
    <location>
        <begin position="79"/>
        <end position="100"/>
    </location>
</feature>
<dbReference type="PANTHER" id="PTHR22911">
    <property type="entry name" value="ACYL-MALONYL CONDENSING ENZYME-RELATED"/>
    <property type="match status" value="1"/>
</dbReference>